<dbReference type="Pfam" id="PF00122">
    <property type="entry name" value="E1-E2_ATPase"/>
    <property type="match status" value="1"/>
</dbReference>
<evidence type="ECO:0000256" key="13">
    <source>
        <dbReference type="RuleBase" id="RU362033"/>
    </source>
</evidence>
<reference evidence="19" key="1">
    <citation type="submission" date="2025-08" db="UniProtKB">
        <authorList>
            <consortium name="RefSeq"/>
        </authorList>
    </citation>
    <scope>IDENTIFICATION</scope>
    <source>
        <tissue evidence="19">Muscle</tissue>
    </source>
</reference>
<evidence type="ECO:0000259" key="15">
    <source>
        <dbReference type="Pfam" id="PF00122"/>
    </source>
</evidence>
<keyword evidence="7 13" id="KW-0067">ATP-binding</keyword>
<dbReference type="Pfam" id="PF13246">
    <property type="entry name" value="Cation_ATPase"/>
    <property type="match status" value="1"/>
</dbReference>
<keyword evidence="8 13" id="KW-0460">Magnesium</keyword>
<dbReference type="InterPro" id="IPR023214">
    <property type="entry name" value="HAD_sf"/>
</dbReference>
<accession>A0ABM1SP76</accession>
<name>A0ABM1SP76_LIMPO</name>
<dbReference type="Proteomes" id="UP000694941">
    <property type="component" value="Unplaced"/>
</dbReference>
<dbReference type="Gene3D" id="3.40.50.1000">
    <property type="entry name" value="HAD superfamily/HAD-like"/>
    <property type="match status" value="1"/>
</dbReference>
<feature type="transmembrane region" description="Helical" evidence="13">
    <location>
        <begin position="937"/>
        <end position="959"/>
    </location>
</feature>
<protein>
    <recommendedName>
        <fullName evidence="13">Phospholipid-transporting ATPase</fullName>
        <ecNumber evidence="13">7.6.2.1</ecNumber>
    </recommendedName>
</protein>
<evidence type="ECO:0000256" key="11">
    <source>
        <dbReference type="ARBA" id="ARBA00023136"/>
    </source>
</evidence>
<dbReference type="InterPro" id="IPR006539">
    <property type="entry name" value="P-type_ATPase_IV"/>
</dbReference>
<feature type="transmembrane region" description="Helical" evidence="13">
    <location>
        <begin position="1003"/>
        <end position="1027"/>
    </location>
</feature>
<keyword evidence="9 13" id="KW-1278">Translocase</keyword>
<dbReference type="Pfam" id="PF16212">
    <property type="entry name" value="PhoLip_ATPase_C"/>
    <property type="match status" value="1"/>
</dbReference>
<feature type="transmembrane region" description="Helical" evidence="13">
    <location>
        <begin position="971"/>
        <end position="991"/>
    </location>
</feature>
<organism evidence="18 19">
    <name type="scientific">Limulus polyphemus</name>
    <name type="common">Atlantic horseshoe crab</name>
    <dbReference type="NCBI Taxonomy" id="6850"/>
    <lineage>
        <taxon>Eukaryota</taxon>
        <taxon>Metazoa</taxon>
        <taxon>Ecdysozoa</taxon>
        <taxon>Arthropoda</taxon>
        <taxon>Chelicerata</taxon>
        <taxon>Merostomata</taxon>
        <taxon>Xiphosura</taxon>
        <taxon>Limulidae</taxon>
        <taxon>Limulus</taxon>
    </lineage>
</organism>
<dbReference type="Gene3D" id="2.70.150.10">
    <property type="entry name" value="Calcium-transporting ATPase, cytoplasmic transduction domain A"/>
    <property type="match status" value="1"/>
</dbReference>
<dbReference type="SFLD" id="SFLDG00002">
    <property type="entry name" value="C1.7:_P-type_atpase_like"/>
    <property type="match status" value="1"/>
</dbReference>
<dbReference type="SUPFAM" id="SSF81660">
    <property type="entry name" value="Metal cation-transporting ATPase, ATP-binding domain N"/>
    <property type="match status" value="1"/>
</dbReference>
<evidence type="ECO:0000256" key="6">
    <source>
        <dbReference type="ARBA" id="ARBA00022741"/>
    </source>
</evidence>
<dbReference type="InterPro" id="IPR036412">
    <property type="entry name" value="HAD-like_sf"/>
</dbReference>
<evidence type="ECO:0000313" key="19">
    <source>
        <dbReference type="RefSeq" id="XP_022245432.1"/>
    </source>
</evidence>
<gene>
    <name evidence="19" type="primary">LOC106462455</name>
</gene>
<comment type="similarity">
    <text evidence="3 13">Belongs to the cation transport ATPase (P-type) (TC 3.A.3) family. Type IV subfamily.</text>
</comment>
<dbReference type="SFLD" id="SFLDF00027">
    <property type="entry name" value="p-type_atpase"/>
    <property type="match status" value="1"/>
</dbReference>
<dbReference type="Gene3D" id="3.40.1110.10">
    <property type="entry name" value="Calcium-transporting ATPase, cytoplasmic domain N"/>
    <property type="match status" value="1"/>
</dbReference>
<keyword evidence="6 13" id="KW-0547">Nucleotide-binding</keyword>
<evidence type="ECO:0000256" key="1">
    <source>
        <dbReference type="ARBA" id="ARBA00004141"/>
    </source>
</evidence>
<dbReference type="PRINTS" id="PR00119">
    <property type="entry name" value="CATATPASE"/>
</dbReference>
<dbReference type="Pfam" id="PF16209">
    <property type="entry name" value="PhoLip_ATPase_N"/>
    <property type="match status" value="1"/>
</dbReference>
<comment type="catalytic activity">
    <reaction evidence="12 13">
        <text>ATP + H2O + phospholipidSide 1 = ADP + phosphate + phospholipidSide 2.</text>
        <dbReference type="EC" id="7.6.2.1"/>
    </reaction>
</comment>
<feature type="transmembrane region" description="Helical" evidence="13">
    <location>
        <begin position="346"/>
        <end position="365"/>
    </location>
</feature>
<evidence type="ECO:0000256" key="10">
    <source>
        <dbReference type="ARBA" id="ARBA00022989"/>
    </source>
</evidence>
<feature type="region of interest" description="Disordered" evidence="14">
    <location>
        <begin position="17"/>
        <end position="40"/>
    </location>
</feature>
<dbReference type="PANTHER" id="PTHR24092:SF175">
    <property type="entry name" value="PHOSPHOLIPID-TRANSPORTING ATPASE"/>
    <property type="match status" value="1"/>
</dbReference>
<dbReference type="SUPFAM" id="SSF81665">
    <property type="entry name" value="Calcium ATPase, transmembrane domain M"/>
    <property type="match status" value="1"/>
</dbReference>
<keyword evidence="18" id="KW-1185">Reference proteome</keyword>
<feature type="domain" description="P-type ATPase A" evidence="15">
    <location>
        <begin position="128"/>
        <end position="188"/>
    </location>
</feature>
<dbReference type="NCBIfam" id="TIGR01494">
    <property type="entry name" value="ATPase_P-type"/>
    <property type="match status" value="2"/>
</dbReference>
<dbReference type="SFLD" id="SFLDS00003">
    <property type="entry name" value="Haloacid_Dehalogenase"/>
    <property type="match status" value="1"/>
</dbReference>
<dbReference type="NCBIfam" id="TIGR01652">
    <property type="entry name" value="ATPase-Plipid"/>
    <property type="match status" value="1"/>
</dbReference>
<dbReference type="InterPro" id="IPR023299">
    <property type="entry name" value="ATPase_P-typ_cyto_dom_N"/>
</dbReference>
<dbReference type="CDD" id="cd02073">
    <property type="entry name" value="P-type_ATPase_APLT_Dnf-like"/>
    <property type="match status" value="1"/>
</dbReference>
<sequence>MECLIFKRIHKIVRRASSRKSHEESRTVYVGHRHPPGKEDELEGKFPDNTVVSSKYTLWNFIPKNLFEQFRRIANFYFLCIAVIQLSINSPVSPLTSLAPLIFVVTVTAIKQGYEDWLRHRADRLVNQTLVRVIRGRKIDRIKSQDIRVGDIVMVKSNEEFPCDLVMLSSSNKEGHCHITTANLDGETNLKVHECLPETQTYQTTECLNTLIAFIECQNPTPNLYKFIGKMTLYRNASENTVCSLGPVNLLLKGARLKNTDFIFGCAVYTGFETKLSLNLRLTSNKFSTVERSMNKFLLFFLVLLVTEVSIATGLRYFYIRDPVLGVSWYLQSNLNTSAREVFTDFLAFLVLFNYIIPISLYVTIEMVKFFGVMFLTWDGELYDENSNECAKCNSSDLNEELGQVQYLFTDKTGTLTENDMVFRHSSIDGVKYTEHGGMLCKVAESFRSAPEPVFHYSGPVEDFLLVLAVCNTVQVYVKNLSNGFTIEISNNCEETNPEYHASSPDEKAFVEACYRFGVILHGFVEDNCVVTFQKKRRKLKRLHVLEFDSNRKCMSVIVKTEDGRIFLFCKGAESALLSKCISGPVDVTLQHINDYAMEGLRTMVIAQRELSEEEFHIFDKKIRKARTEMTDRENKVSKVINEIERNLTLLGATGVEDKLQEGVCETLAALRAAGIKVWVLTGDKGETAVNISYSSGHFQRGMVLMKLLHQESSSQCQREIINIKNIIEREPMSSYALVVDGHSLAFALHHHRDIFYEICRQCTAVLCCRMSPIQKAEIVKFIKLEPEAPITAAIGDGANDVSMIQEAHVGLGIMGKEGRQAVRCSDFAFARFRFLQRILLVHGHYYYIRVSTLVQYFFYKNIAFITPQVYYAFFNAFSAQTLYHSIYLMFFNIFFTSLPIIIYGLSEQHISQKTLLENPHLYSNIRRNSRMSRLQFAKWFVQGVWHSLVFYFGTYFFWKENTALFSDGQTLGLWSFGTAMFHTLVITINFKLCLHTRYWTGLFIFSVFITIIGFIGFSFLYCAFLWPFQDNNLYWVYINILSSPSVWILSIVLIIAALIPDALVLFCEERFSDVKRMCSSLCSRDSSPRSHATERTPLNQYRLHMSTISSDASNMH</sequence>
<dbReference type="InterPro" id="IPR032631">
    <property type="entry name" value="P-type_ATPase_N"/>
</dbReference>
<keyword evidence="11 13" id="KW-0472">Membrane</keyword>
<feature type="domain" description="P-type ATPase N-terminal" evidence="16">
    <location>
        <begin position="43"/>
        <end position="97"/>
    </location>
</feature>
<evidence type="ECO:0000256" key="7">
    <source>
        <dbReference type="ARBA" id="ARBA00022840"/>
    </source>
</evidence>
<dbReference type="InterPro" id="IPR059000">
    <property type="entry name" value="ATPase_P-type_domA"/>
</dbReference>
<dbReference type="InterPro" id="IPR023298">
    <property type="entry name" value="ATPase_P-typ_TM_dom_sf"/>
</dbReference>
<feature type="domain" description="P-type ATPase C-terminal" evidence="17">
    <location>
        <begin position="823"/>
        <end position="1072"/>
    </location>
</feature>
<dbReference type="SUPFAM" id="SSF81653">
    <property type="entry name" value="Calcium ATPase, transduction domain A"/>
    <property type="match status" value="1"/>
</dbReference>
<evidence type="ECO:0000256" key="14">
    <source>
        <dbReference type="SAM" id="MobiDB-lite"/>
    </source>
</evidence>
<dbReference type="InterPro" id="IPR018303">
    <property type="entry name" value="ATPase_P-typ_P_site"/>
</dbReference>
<evidence type="ECO:0000259" key="16">
    <source>
        <dbReference type="Pfam" id="PF16209"/>
    </source>
</evidence>
<evidence type="ECO:0000313" key="18">
    <source>
        <dbReference type="Proteomes" id="UP000694941"/>
    </source>
</evidence>
<evidence type="ECO:0000256" key="8">
    <source>
        <dbReference type="ARBA" id="ARBA00022842"/>
    </source>
</evidence>
<proteinExistence type="inferred from homology"/>
<feature type="transmembrane region" description="Helical" evidence="13">
    <location>
        <begin position="887"/>
        <end position="906"/>
    </location>
</feature>
<evidence type="ECO:0000256" key="3">
    <source>
        <dbReference type="ARBA" id="ARBA00008109"/>
    </source>
</evidence>
<evidence type="ECO:0000256" key="4">
    <source>
        <dbReference type="ARBA" id="ARBA00022692"/>
    </source>
</evidence>
<dbReference type="InterPro" id="IPR001757">
    <property type="entry name" value="P_typ_ATPase"/>
</dbReference>
<keyword evidence="4 13" id="KW-0812">Transmembrane</keyword>
<evidence type="ECO:0000256" key="9">
    <source>
        <dbReference type="ARBA" id="ARBA00022967"/>
    </source>
</evidence>
<keyword evidence="10 13" id="KW-1133">Transmembrane helix</keyword>
<evidence type="ECO:0000259" key="17">
    <source>
        <dbReference type="Pfam" id="PF16212"/>
    </source>
</evidence>
<dbReference type="InterPro" id="IPR032630">
    <property type="entry name" value="P_typ_ATPase_c"/>
</dbReference>
<evidence type="ECO:0000256" key="2">
    <source>
        <dbReference type="ARBA" id="ARBA00004308"/>
    </source>
</evidence>
<dbReference type="EC" id="7.6.2.1" evidence="13"/>
<dbReference type="InterPro" id="IPR044492">
    <property type="entry name" value="P_typ_ATPase_HD_dom"/>
</dbReference>
<dbReference type="PANTHER" id="PTHR24092">
    <property type="entry name" value="PROBABLE PHOSPHOLIPID-TRANSPORTING ATPASE"/>
    <property type="match status" value="1"/>
</dbReference>
<evidence type="ECO:0000256" key="5">
    <source>
        <dbReference type="ARBA" id="ARBA00022723"/>
    </source>
</evidence>
<keyword evidence="5" id="KW-0479">Metal-binding</keyword>
<comment type="subcellular location">
    <subcellularLocation>
        <location evidence="2">Endomembrane system</location>
    </subcellularLocation>
    <subcellularLocation>
        <location evidence="1 13">Membrane</location>
        <topology evidence="1 13">Multi-pass membrane protein</topology>
    </subcellularLocation>
</comment>
<dbReference type="SUPFAM" id="SSF56784">
    <property type="entry name" value="HAD-like"/>
    <property type="match status" value="1"/>
</dbReference>
<dbReference type="RefSeq" id="XP_022245432.1">
    <property type="nucleotide sequence ID" value="XM_022389724.1"/>
</dbReference>
<evidence type="ECO:0000256" key="12">
    <source>
        <dbReference type="ARBA" id="ARBA00034036"/>
    </source>
</evidence>
<dbReference type="InterPro" id="IPR008250">
    <property type="entry name" value="ATPase_P-typ_transduc_dom_A_sf"/>
</dbReference>
<dbReference type="PROSITE" id="PS00154">
    <property type="entry name" value="ATPASE_E1_E2"/>
    <property type="match status" value="1"/>
</dbReference>
<feature type="transmembrane region" description="Helical" evidence="13">
    <location>
        <begin position="1047"/>
        <end position="1068"/>
    </location>
</feature>
<feature type="transmembrane region" description="Helical" evidence="13">
    <location>
        <begin position="297"/>
        <end position="319"/>
    </location>
</feature>
<dbReference type="GeneID" id="106462455"/>